<gene>
    <name evidence="1" type="ORF">AALP_AAs46475U000100</name>
</gene>
<dbReference type="Proteomes" id="UP000029120">
    <property type="component" value="Unassembled WGS sequence"/>
</dbReference>
<proteinExistence type="predicted"/>
<organism evidence="1 2">
    <name type="scientific">Arabis alpina</name>
    <name type="common">Alpine rock-cress</name>
    <dbReference type="NCBI Taxonomy" id="50452"/>
    <lineage>
        <taxon>Eukaryota</taxon>
        <taxon>Viridiplantae</taxon>
        <taxon>Streptophyta</taxon>
        <taxon>Embryophyta</taxon>
        <taxon>Tracheophyta</taxon>
        <taxon>Spermatophyta</taxon>
        <taxon>Magnoliopsida</taxon>
        <taxon>eudicotyledons</taxon>
        <taxon>Gunneridae</taxon>
        <taxon>Pentapetalae</taxon>
        <taxon>rosids</taxon>
        <taxon>malvids</taxon>
        <taxon>Brassicales</taxon>
        <taxon>Brassicaceae</taxon>
        <taxon>Arabideae</taxon>
        <taxon>Arabis</taxon>
    </lineage>
</organism>
<sequence>MEVSLETVERSFFDGGCISTMTEFMLPFSVIDLTMEIMSLLVYRFKSDVKSSQV</sequence>
<protein>
    <submittedName>
        <fullName evidence="1">Uncharacterized protein</fullName>
    </submittedName>
</protein>
<name>A0A087FYD5_ARAAL</name>
<dbReference type="AlphaFoldDB" id="A0A087FYD5"/>
<evidence type="ECO:0000313" key="2">
    <source>
        <dbReference type="Proteomes" id="UP000029120"/>
    </source>
</evidence>
<dbReference type="Gramene" id="KFK22637">
    <property type="protein sequence ID" value="KFK22637"/>
    <property type="gene ID" value="AALP_AAs46475U000100"/>
</dbReference>
<dbReference type="EMBL" id="KL987095">
    <property type="protein sequence ID" value="KFK22637.1"/>
    <property type="molecule type" value="Genomic_DNA"/>
</dbReference>
<evidence type="ECO:0000313" key="1">
    <source>
        <dbReference type="EMBL" id="KFK22637.1"/>
    </source>
</evidence>
<reference evidence="2" key="1">
    <citation type="journal article" date="2015" name="Nat. Plants">
        <title>Genome expansion of Arabis alpina linked with retrotransposition and reduced symmetric DNA methylation.</title>
        <authorList>
            <person name="Willing E.M."/>
            <person name="Rawat V."/>
            <person name="Mandakova T."/>
            <person name="Maumus F."/>
            <person name="James G.V."/>
            <person name="Nordstroem K.J."/>
            <person name="Becker C."/>
            <person name="Warthmann N."/>
            <person name="Chica C."/>
            <person name="Szarzynska B."/>
            <person name="Zytnicki M."/>
            <person name="Albani M.C."/>
            <person name="Kiefer C."/>
            <person name="Bergonzi S."/>
            <person name="Castaings L."/>
            <person name="Mateos J.L."/>
            <person name="Berns M.C."/>
            <person name="Bujdoso N."/>
            <person name="Piofczyk T."/>
            <person name="de Lorenzo L."/>
            <person name="Barrero-Sicilia C."/>
            <person name="Mateos I."/>
            <person name="Piednoel M."/>
            <person name="Hagmann J."/>
            <person name="Chen-Min-Tao R."/>
            <person name="Iglesias-Fernandez R."/>
            <person name="Schuster S.C."/>
            <person name="Alonso-Blanco C."/>
            <person name="Roudier F."/>
            <person name="Carbonero P."/>
            <person name="Paz-Ares J."/>
            <person name="Davis S.J."/>
            <person name="Pecinka A."/>
            <person name="Quesneville H."/>
            <person name="Colot V."/>
            <person name="Lysak M.A."/>
            <person name="Weigel D."/>
            <person name="Coupland G."/>
            <person name="Schneeberger K."/>
        </authorList>
    </citation>
    <scope>NUCLEOTIDE SEQUENCE [LARGE SCALE GENOMIC DNA]</scope>
    <source>
        <strain evidence="2">cv. Pajares</strain>
    </source>
</reference>
<keyword evidence="2" id="KW-1185">Reference proteome</keyword>
<accession>A0A087FYD5</accession>